<protein>
    <recommendedName>
        <fullName evidence="3">Ribose-phosphate pyrophosphokinase</fullName>
    </recommendedName>
</protein>
<dbReference type="PANTHER" id="PTHR41317:SF1">
    <property type="entry name" value="PD-(D_E)XK NUCLEASE FAMILY TRANSPOSASE"/>
    <property type="match status" value="1"/>
</dbReference>
<sequence length="340" mass="38817">MTVRHPGISPTNDLVAKKIFSNPEITCQFIRDMLDLPAKSVTILEGSNIHVLPSLPYSAQDFYTSIDVLAELDNGTQVIIEIQVHHQNFFINRLWAYLCSQVNQNLEKIRQREGDTHQSYKHIAPVYAIAIVDSNYFSDDLAFHSFSMREDTTGEVLTITNNGQENHLVKMAFLELKKYRETSKDEVRKPWLEFFGNKPFTQQPERAISQADQLLDYKSWFEEDRKMFSQLRMREEQALLAQDYALEQAEEKGLERGRAEGIEQGLERGLERGRAEGIEQGIEKGLAQGLERGRAEGIEQGLKVGLVNLVRQGLLTPEVASRQLGMTVAEFEALLKNHHK</sequence>
<dbReference type="NCBIfam" id="TIGR01784">
    <property type="entry name" value="T_den_put_tspse"/>
    <property type="match status" value="1"/>
</dbReference>
<dbReference type="PRINTS" id="PR01003">
    <property type="entry name" value="FLGFLIH"/>
</dbReference>
<dbReference type="Pfam" id="PF12784">
    <property type="entry name" value="PDDEXK_2"/>
    <property type="match status" value="1"/>
</dbReference>
<dbReference type="PANTHER" id="PTHR41317">
    <property type="entry name" value="PD-(D_E)XK NUCLEASE FAMILY TRANSPOSASE"/>
    <property type="match status" value="1"/>
</dbReference>
<organism evidence="1 2">
    <name type="scientific">Streptococcus parapneumoniae</name>
    <dbReference type="NCBI Taxonomy" id="2993430"/>
    <lineage>
        <taxon>Bacteria</taxon>
        <taxon>Bacillati</taxon>
        <taxon>Bacillota</taxon>
        <taxon>Bacilli</taxon>
        <taxon>Lactobacillales</taxon>
        <taxon>Streptococcaceae</taxon>
        <taxon>Streptococcus</taxon>
        <taxon>Streptococcus thalassemiae group</taxon>
    </lineage>
</organism>
<proteinExistence type="predicted"/>
<evidence type="ECO:0000313" key="1">
    <source>
        <dbReference type="EMBL" id="BDT64908.1"/>
    </source>
</evidence>
<evidence type="ECO:0008006" key="3">
    <source>
        <dbReference type="Google" id="ProtNLM"/>
    </source>
</evidence>
<gene>
    <name evidence="1" type="ORF">SP4011_13250</name>
</gene>
<dbReference type="Proteomes" id="UP001378546">
    <property type="component" value="Chromosome"/>
</dbReference>
<dbReference type="EMBL" id="AP026968">
    <property type="protein sequence ID" value="BDT64908.1"/>
    <property type="molecule type" value="Genomic_DNA"/>
</dbReference>
<name>A0ABN6TS79_9STRE</name>
<evidence type="ECO:0000313" key="2">
    <source>
        <dbReference type="Proteomes" id="UP001378546"/>
    </source>
</evidence>
<dbReference type="InterPro" id="IPR000563">
    <property type="entry name" value="Flag_FliH"/>
</dbReference>
<accession>A0ABN6TS79</accession>
<dbReference type="RefSeq" id="WP_338618459.1">
    <property type="nucleotide sequence ID" value="NZ_AP026968.1"/>
</dbReference>
<reference evidence="1 2" key="1">
    <citation type="submission" date="2022-11" db="EMBL/GenBank/DDBJ databases">
        <title>Complete genome sequence of alpha-hemolytic streptococci isolated from Japan.</title>
        <authorList>
            <person name="Morita M."/>
            <person name="Chang B."/>
            <person name="Akeda Y."/>
        </authorList>
    </citation>
    <scope>NUCLEOTIDE SEQUENCE [LARGE SCALE GENOMIC DNA]</scope>
    <source>
        <strain evidence="1 2">SP4011</strain>
    </source>
</reference>
<keyword evidence="2" id="KW-1185">Reference proteome</keyword>
<dbReference type="InterPro" id="IPR010106">
    <property type="entry name" value="RpnA"/>
</dbReference>